<protein>
    <submittedName>
        <fullName evidence="2">Uncharacterized protein</fullName>
    </submittedName>
</protein>
<keyword evidence="1" id="KW-0812">Transmembrane</keyword>
<proteinExistence type="predicted"/>
<dbReference type="AlphaFoldDB" id="E1RB84"/>
<evidence type="ECO:0000256" key="1">
    <source>
        <dbReference type="SAM" id="Phobius"/>
    </source>
</evidence>
<sequence>MVILQASAFLHLFVIVLIALCTYGIVPGIGAFFVRRKWRRFREGLLSAASYPVPDYRLLHSGESGRAGCFRFYGTLRALRGENGAWVDNGKISLRVGLERVRVYMISAPSSLSHREGSSAFDDEMVPIEVPWRRIKTLPEGTKVFVAGELDRRATGALFLSTQKVPLVVIVYDGPDEHLLSHAVKTGRERNGYWNFLTPGALTTGSFTLFVYFYLLLRAPLLRFPAILALTVSLLPLTLVLPPAVIGYSFYRSLWKRAFLLRTERDLLTLNEISEGKKAPPKEAEVKKRTSQRLELLALLILALSVGVELFMIFIFFAAVIR</sequence>
<dbReference type="Proteomes" id="UP000002318">
    <property type="component" value="Chromosome"/>
</dbReference>
<dbReference type="EMBL" id="CP002116">
    <property type="protein sequence ID" value="ADK79614.1"/>
    <property type="molecule type" value="Genomic_DNA"/>
</dbReference>
<evidence type="ECO:0000313" key="2">
    <source>
        <dbReference type="EMBL" id="ADK79614.1"/>
    </source>
</evidence>
<feature type="transmembrane region" description="Helical" evidence="1">
    <location>
        <begin position="296"/>
        <end position="321"/>
    </location>
</feature>
<name>E1RB84_SEDSS</name>
<feature type="transmembrane region" description="Helical" evidence="1">
    <location>
        <begin position="227"/>
        <end position="251"/>
    </location>
</feature>
<evidence type="ECO:0000313" key="3">
    <source>
        <dbReference type="Proteomes" id="UP000002318"/>
    </source>
</evidence>
<reference evidence="2 3" key="1">
    <citation type="journal article" date="2010" name="Stand. Genomic Sci.">
        <title>Complete genome sequence of Spirochaeta smaragdinae type strain (SEBR 4228).</title>
        <authorList>
            <person name="Mavromatis K."/>
            <person name="Yasawong M."/>
            <person name="Chertkov O."/>
            <person name="Lapidus A."/>
            <person name="Lucas S."/>
            <person name="Nolan M."/>
            <person name="Del Rio T.G."/>
            <person name="Tice H."/>
            <person name="Cheng J.F."/>
            <person name="Pitluck S."/>
            <person name="Liolios K."/>
            <person name="Ivanova N."/>
            <person name="Tapia R."/>
            <person name="Han C."/>
            <person name="Bruce D."/>
            <person name="Goodwin L."/>
            <person name="Pati A."/>
            <person name="Chen A."/>
            <person name="Palaniappan K."/>
            <person name="Land M."/>
            <person name="Hauser L."/>
            <person name="Chang Y.J."/>
            <person name="Jeffries C.D."/>
            <person name="Detter J.C."/>
            <person name="Rohde M."/>
            <person name="Brambilla E."/>
            <person name="Spring S."/>
            <person name="Goker M."/>
            <person name="Sikorski J."/>
            <person name="Woyke T."/>
            <person name="Bristow J."/>
            <person name="Eisen J.A."/>
            <person name="Markowitz V."/>
            <person name="Hugenholtz P."/>
            <person name="Klenk H.P."/>
            <person name="Kyrpides N.C."/>
        </authorList>
    </citation>
    <scope>NUCLEOTIDE SEQUENCE [LARGE SCALE GENOMIC DNA]</scope>
    <source>
        <strain evidence="3">DSM 11293 / JCM 15392 / SEBR 4228</strain>
    </source>
</reference>
<dbReference type="HOGENOM" id="CLU_863075_0_0_12"/>
<accession>E1RB84</accession>
<keyword evidence="1" id="KW-1133">Transmembrane helix</keyword>
<dbReference type="RefSeq" id="WP_013253078.1">
    <property type="nucleotide sequence ID" value="NC_014364.1"/>
</dbReference>
<gene>
    <name evidence="2" type="ordered locus">Spirs_0467</name>
</gene>
<dbReference type="eggNOG" id="ENOG50346H5">
    <property type="taxonomic scope" value="Bacteria"/>
</dbReference>
<dbReference type="KEGG" id="ssm:Spirs_0467"/>
<feature type="transmembrane region" description="Helical" evidence="1">
    <location>
        <begin position="12"/>
        <end position="34"/>
    </location>
</feature>
<keyword evidence="3" id="KW-1185">Reference proteome</keyword>
<organism evidence="2 3">
    <name type="scientific">Sediminispirochaeta smaragdinae (strain DSM 11293 / JCM 15392 / SEBR 4228)</name>
    <name type="common">Spirochaeta smaragdinae</name>
    <dbReference type="NCBI Taxonomy" id="573413"/>
    <lineage>
        <taxon>Bacteria</taxon>
        <taxon>Pseudomonadati</taxon>
        <taxon>Spirochaetota</taxon>
        <taxon>Spirochaetia</taxon>
        <taxon>Spirochaetales</taxon>
        <taxon>Spirochaetaceae</taxon>
        <taxon>Sediminispirochaeta</taxon>
    </lineage>
</organism>
<feature type="transmembrane region" description="Helical" evidence="1">
    <location>
        <begin position="193"/>
        <end position="215"/>
    </location>
</feature>
<keyword evidence="1" id="KW-0472">Membrane</keyword>
<dbReference type="OrthoDB" id="358133at2"/>